<protein>
    <recommendedName>
        <fullName evidence="2">separase</fullName>
        <ecNumber evidence="2">3.4.22.49</ecNumber>
    </recommendedName>
</protein>
<evidence type="ECO:0000256" key="4">
    <source>
        <dbReference type="ARBA" id="ARBA00022829"/>
    </source>
</evidence>
<dbReference type="Proteomes" id="UP000001744">
    <property type="component" value="Unassembled WGS sequence"/>
</dbReference>
<dbReference type="OMA" id="IYEHMGQ"/>
<dbReference type="PANTHER" id="PTHR12792:SF0">
    <property type="entry name" value="SEPARIN"/>
    <property type="match status" value="1"/>
</dbReference>
<dbReference type="GO" id="GO:0005737">
    <property type="term" value="C:cytoplasm"/>
    <property type="evidence" value="ECO:0000318"/>
    <property type="project" value="GO_Central"/>
</dbReference>
<reference evidence="6 8" key="1">
    <citation type="journal article" date="2011" name="Science">
        <title>Comparative functional genomics of the fission yeasts.</title>
        <authorList>
            <person name="Rhind N."/>
            <person name="Chen Z."/>
            <person name="Yassour M."/>
            <person name="Thompson D.A."/>
            <person name="Haas B.J."/>
            <person name="Habib N."/>
            <person name="Wapinski I."/>
            <person name="Roy S."/>
            <person name="Lin M.F."/>
            <person name="Heiman D.I."/>
            <person name="Young S.K."/>
            <person name="Furuya K."/>
            <person name="Guo Y."/>
            <person name="Pidoux A."/>
            <person name="Chen H.M."/>
            <person name="Robbertse B."/>
            <person name="Goldberg J.M."/>
            <person name="Aoki K."/>
            <person name="Bayne E.H."/>
            <person name="Berlin A.M."/>
            <person name="Desjardins C.A."/>
            <person name="Dobbs E."/>
            <person name="Dukaj L."/>
            <person name="Fan L."/>
            <person name="FitzGerald M.G."/>
            <person name="French C."/>
            <person name="Gujja S."/>
            <person name="Hansen K."/>
            <person name="Keifenheim D."/>
            <person name="Levin J.Z."/>
            <person name="Mosher R.A."/>
            <person name="Mueller C.A."/>
            <person name="Pfiffner J."/>
            <person name="Priest M."/>
            <person name="Russ C."/>
            <person name="Smialowska A."/>
            <person name="Swoboda P."/>
            <person name="Sykes S.M."/>
            <person name="Vaughn M."/>
            <person name="Vengrova S."/>
            <person name="Yoder R."/>
            <person name="Zeng Q."/>
            <person name="Allshire R."/>
            <person name="Baulcombe D."/>
            <person name="Birren B.W."/>
            <person name="Brown W."/>
            <person name="Ekwall K."/>
            <person name="Kellis M."/>
            <person name="Leatherwood J."/>
            <person name="Levin H."/>
            <person name="Margalit H."/>
            <person name="Martienssen R."/>
            <person name="Nieduszynski C.A."/>
            <person name="Spatafora J.W."/>
            <person name="Friedman N."/>
            <person name="Dalgaard J.Z."/>
            <person name="Baumann P."/>
            <person name="Niki H."/>
            <person name="Regev A."/>
            <person name="Nusbaum C."/>
        </authorList>
    </citation>
    <scope>NUCLEOTIDE SEQUENCE [LARGE SCALE GENOMIC DNA]</scope>
    <source>
        <strain evidence="8">yFS275 / FY16936</strain>
    </source>
</reference>
<dbReference type="STRING" id="402676.B6K0I6"/>
<proteinExistence type="predicted"/>
<dbReference type="EMBL" id="KE651166">
    <property type="protein sequence ID" value="EEB07457.1"/>
    <property type="molecule type" value="Genomic_DNA"/>
</dbReference>
<comment type="catalytic activity">
    <reaction evidence="1">
        <text>All bonds known to be hydrolyzed by this endopeptidase have arginine in P1 and an acidic residue in P4. P6 is often occupied by an acidic residue or by a hydroxy-amino-acid residue, the phosphorylation of which enhances cleavage.</text>
        <dbReference type="EC" id="3.4.22.49"/>
    </reaction>
</comment>
<evidence type="ECO:0000313" key="7">
    <source>
        <dbReference type="JaponicusDB" id="SJAG_02542"/>
    </source>
</evidence>
<keyword evidence="8" id="KW-1185">Reference proteome</keyword>
<dbReference type="InterPro" id="IPR030397">
    <property type="entry name" value="SEPARIN_core_dom"/>
</dbReference>
<dbReference type="GO" id="GO:0005634">
    <property type="term" value="C:nucleus"/>
    <property type="evidence" value="ECO:0000318"/>
    <property type="project" value="GO_Central"/>
</dbReference>
<keyword evidence="4" id="KW-0159">Chromosome partition</keyword>
<dbReference type="PROSITE" id="PS51700">
    <property type="entry name" value="SEPARIN"/>
    <property type="match status" value="1"/>
</dbReference>
<dbReference type="GO" id="GO:0004197">
    <property type="term" value="F:cysteine-type endopeptidase activity"/>
    <property type="evidence" value="ECO:0000318"/>
    <property type="project" value="GO_Central"/>
</dbReference>
<dbReference type="PANTHER" id="PTHR12792">
    <property type="entry name" value="EXTRA SPINDLE POLES 1-RELATED"/>
    <property type="match status" value="1"/>
</dbReference>
<name>B6K0I6_SCHJY</name>
<gene>
    <name evidence="7" type="primary">cut1</name>
    <name evidence="6" type="ORF">SJAG_02542</name>
</gene>
<feature type="domain" description="Peptidase C50" evidence="5">
    <location>
        <begin position="1624"/>
        <end position="1718"/>
    </location>
</feature>
<dbReference type="GO" id="GO:0044732">
    <property type="term" value="C:mitotic spindle pole body"/>
    <property type="evidence" value="ECO:0000318"/>
    <property type="project" value="GO_Central"/>
</dbReference>
<dbReference type="Pfam" id="PF03568">
    <property type="entry name" value="Separin_C"/>
    <property type="match status" value="1"/>
</dbReference>
<evidence type="ECO:0000313" key="6">
    <source>
        <dbReference type="EMBL" id="EEB07457.1"/>
    </source>
</evidence>
<dbReference type="OrthoDB" id="10255632at2759"/>
<dbReference type="JaponicusDB" id="SJAG_02542">
    <property type="gene designation" value="cut1"/>
</dbReference>
<evidence type="ECO:0000256" key="3">
    <source>
        <dbReference type="ARBA" id="ARBA00022801"/>
    </source>
</evidence>
<evidence type="ECO:0000313" key="8">
    <source>
        <dbReference type="Proteomes" id="UP000001744"/>
    </source>
</evidence>
<sequence>MRTTVASQTTWSVDKFVDALNHLDCHSAAIEDRLVSFLSNSSKNEHNLQSKRQWSFHDGLTAFRACLENLSKLWSTLPSQERPACRSFLRQSKTSSGRKYLPIASLIQCCRSLSAFLLSRAADPSQLHNSIRYELAFTNRLLEFELSDITLKELEKAYNALNFLLSYKNSENLVEWKNQWVTASLSAASINLEKSLFFLLSEGEHSDVSVSVVTLQINALRFLYSIQRQQLSKSTIESIVSPTGPVHWCTYLFTQNREAGIPRLEMLARLLAKFASASAYPSHAFLLYLCACHCWLPLASISEKYILSMASTLLKSLAHCNYKQVSYQTFRKFFLDLKDIPFTISTPQKVQILYQLTLLHFHYQAYSECLSYALEGFQSSTDNPSYRLRFSAYIYALKILGLEVPLSFPETFSSALSFCNSKDNNHSHAETLLDVLEHLHQLFKSSVNLSMLADFIGLCFQLLQGITLSAYEEAAQEKVVQKANRVLSLVFQLLREPIVAELFVPYYNYLCSFCRAIGCTEFLHRLSNLLYNFAITSEERGKKLSLIDSSLKISYLCPFVSSDFLVKAHKWTQLNLLDKDFPPNLETFQESFRLADHILSQVPPNDSSIDEIIVVICSSLPDLREEQFRSLFMPASSQLLSKFFIYIRDHDDDNINVLNVLIDTLLHKCKSLRSQLLITCSYGSLAFENAFPCTSLSQAFNIPSGCFDGVHSKASIFILSNVYNSWRKLLRSNRPAKADVLKELLALWDAPGTKLVEEATSLDLERDEMLEVTRYIFTVMNLLDINDEPYATISFLEQMLQIFKKSSQHSVSEYVVYISVLLADKYLELGYSGKAYSHFVSSKAYFRKSSITKQLVNLWRICYSKYLVRTGNFDKSFAMLKECSLSKLKDNFFSHLAISDRMKFLLIEGWELGLAFYYLGFTEYALCVILHALKLIKAFTSKVHNKETTISCWVLLPICIRLYEFCGQLYEHMGLVREAEFFHRQALGTARKTGIQVSALRSNLPLSLLLTKSGRTAEGEKLLVESEALLKLNQPYHKLLWLLTAAESHEANGCIDKTMDTYAMCLDLINTMLCIDCSKMAQLPSLIADLHSLSLSLGSSENDNKGGMGTAVLNDLKATITRKQSLHMASQYCIDDAKRLFKDSLRKNILNFYNTVSSKIARSKIMLYETEYTLKSDPVLRTLRDSVISLPGVSKQKQKQTKAFISLDSPRLRSNLTQKGESKMDILRDRLRVILESASRNCEEIFQEVYSKGSVQLCRNTNELLFYTTIMQNGLINLDPPKEPDAVIASYFLESSKALGISHRIFFRNLSRKIDLKSQIQFDDESIVMRRLPKVQDFKCDVIDTLPLNWSIVSIAISESKEDLFLSKVRKNQNPLVVRLPLQRHNSRDADEEIFLFQSAYDELQSIIDRSNQITREGKDYKTREEKERWWKERRELDCTLAALLNNIESCWLGGFKGIFSSKRPHKESFMRFSYQFKRVLGKNLTFLTKNSSIDLAPEILELFINLGPPDSEDFEQLLEDLIYFILDIFNFRGIHFAYDEIDLDQVTVDIQEALKSYHANCIEEESDNEHTVLVLDKIVHAFPWESLPSLRGKSVSRVPSFEVLNRLILADKTIDNSFVEVDPSKGSYILNPALDLRNTQQKFEQQLIQLGWPGYIGKPPTSDEFKNLLKHSDVFLYFGHGGGEQYITSQDIMSLDRCAVSILMGCSSGALHESGLYEPWGTPVSYLVGGCPTLVANLWDITDKDIDRFSQNMLERWGLFAKDRLRPALDICLAVSKSRDCCHLRYLNGAAPVVYGIPAFIKPVRRI</sequence>
<organism evidence="6 8">
    <name type="scientific">Schizosaccharomyces japonicus (strain yFS275 / FY16936)</name>
    <name type="common">Fission yeast</name>
    <dbReference type="NCBI Taxonomy" id="402676"/>
    <lineage>
        <taxon>Eukaryota</taxon>
        <taxon>Fungi</taxon>
        <taxon>Dikarya</taxon>
        <taxon>Ascomycota</taxon>
        <taxon>Taphrinomycotina</taxon>
        <taxon>Schizosaccharomycetes</taxon>
        <taxon>Schizosaccharomycetales</taxon>
        <taxon>Schizosaccharomycetaceae</taxon>
        <taxon>Schizosaccharomyces</taxon>
    </lineage>
</organism>
<dbReference type="VEuPathDB" id="FungiDB:SJAG_02542"/>
<evidence type="ECO:0000256" key="2">
    <source>
        <dbReference type="ARBA" id="ARBA00012489"/>
    </source>
</evidence>
<dbReference type="MEROPS" id="C50.001"/>
<dbReference type="EC" id="3.4.22.49" evidence="2"/>
<dbReference type="HOGENOM" id="CLU_237201_0_0_1"/>
<dbReference type="GO" id="GO:0006508">
    <property type="term" value="P:proteolysis"/>
    <property type="evidence" value="ECO:0007669"/>
    <property type="project" value="InterPro"/>
</dbReference>
<evidence type="ECO:0000256" key="1">
    <source>
        <dbReference type="ARBA" id="ARBA00000451"/>
    </source>
</evidence>
<dbReference type="InterPro" id="IPR005314">
    <property type="entry name" value="Peptidase_C50"/>
</dbReference>
<dbReference type="RefSeq" id="XP_002173750.1">
    <property type="nucleotide sequence ID" value="XM_002173714.2"/>
</dbReference>
<accession>B6K0I6</accession>
<dbReference type="GO" id="GO:0072686">
    <property type="term" value="C:mitotic spindle"/>
    <property type="evidence" value="ECO:0000318"/>
    <property type="project" value="GO_Central"/>
</dbReference>
<dbReference type="eggNOG" id="KOG1849">
    <property type="taxonomic scope" value="Eukaryota"/>
</dbReference>
<dbReference type="GO" id="GO:0051307">
    <property type="term" value="P:meiotic chromosome separation"/>
    <property type="evidence" value="ECO:0000318"/>
    <property type="project" value="GO_Central"/>
</dbReference>
<evidence type="ECO:0000259" key="5">
    <source>
        <dbReference type="PROSITE" id="PS51700"/>
    </source>
</evidence>
<dbReference type="GeneID" id="7051170"/>
<keyword evidence="3" id="KW-0378">Hydrolase</keyword>